<proteinExistence type="predicted"/>
<evidence type="ECO:0000313" key="6">
    <source>
        <dbReference type="Proteomes" id="UP001430360"/>
    </source>
</evidence>
<keyword evidence="6" id="KW-1185">Reference proteome</keyword>
<dbReference type="RefSeq" id="WP_232137104.1">
    <property type="nucleotide sequence ID" value="NZ_CP089507.1"/>
</dbReference>
<gene>
    <name evidence="5" type="ORF">LTT95_13550</name>
</gene>
<dbReference type="InterPro" id="IPR011042">
    <property type="entry name" value="6-blade_b-propeller_TolB-like"/>
</dbReference>
<dbReference type="EMBL" id="JAJQKU010000004">
    <property type="protein sequence ID" value="MCD9097964.1"/>
    <property type="molecule type" value="Genomic_DNA"/>
</dbReference>
<feature type="chain" id="PRO_5045568713" evidence="3">
    <location>
        <begin position="24"/>
        <end position="366"/>
    </location>
</feature>
<evidence type="ECO:0000256" key="1">
    <source>
        <dbReference type="ARBA" id="ARBA00022737"/>
    </source>
</evidence>
<reference evidence="5" key="1">
    <citation type="submission" date="2021-12" db="EMBL/GenBank/DDBJ databases">
        <authorList>
            <person name="Ulrich A."/>
        </authorList>
    </citation>
    <scope>NUCLEOTIDE SEQUENCE</scope>
    <source>
        <strain evidence="5">A1P009</strain>
    </source>
</reference>
<dbReference type="InterPro" id="IPR003431">
    <property type="entry name" value="B-propeller_Phytase"/>
</dbReference>
<dbReference type="PROSITE" id="PS51125">
    <property type="entry name" value="NHL"/>
    <property type="match status" value="1"/>
</dbReference>
<feature type="signal peptide" evidence="3">
    <location>
        <begin position="1"/>
        <end position="23"/>
    </location>
</feature>
<dbReference type="PROSITE" id="PS51662">
    <property type="entry name" value="BP_PHYTASE"/>
    <property type="match status" value="1"/>
</dbReference>
<dbReference type="Gene3D" id="2.120.10.30">
    <property type="entry name" value="TolB, C-terminal domain"/>
    <property type="match status" value="1"/>
</dbReference>
<sequence>MRIALLFAAVLLAGCTTSSPLPTAPEAHAGTGVEAGGRPVIVEAWRSSAHAGDELDSLATWPTPEGGTWLIATAKRTHQLRVFDADTGAMLRTVGARGAMPGQFDRPNGVAVHGDLVFVAERDNHRVQVFSLPGFTPLAAFGADDLRSPYGLWVHETAPDVFEVYVTDSFMDGADHKQVPDFARLDQRVRRYRFESHDGAAPRVTALGSFGATDTQTALRIVESIAGDAAHDQLLIADEDLRHNATVHVYTLEGAYTGRALPAGTFDAEPEGIALWSCSVDGGYWIVADQLRPRTVFRVFDRAQLTPAGSFTGAHVAATDGIALHPSPTARFPAGALFAVDDDASVVAFDLREVGAALQLDPDCSR</sequence>
<keyword evidence="1" id="KW-0677">Repeat</keyword>
<evidence type="ECO:0000259" key="4">
    <source>
        <dbReference type="PROSITE" id="PS51662"/>
    </source>
</evidence>
<feature type="repeat" description="NHL" evidence="2">
    <location>
        <begin position="91"/>
        <end position="133"/>
    </location>
</feature>
<dbReference type="Proteomes" id="UP001430360">
    <property type="component" value="Unassembled WGS sequence"/>
</dbReference>
<dbReference type="Pfam" id="PF01436">
    <property type="entry name" value="NHL"/>
    <property type="match status" value="1"/>
</dbReference>
<organism evidence="5 6">
    <name type="scientific">Luteimonas fraxinea</name>
    <dbReference type="NCBI Taxonomy" id="2901869"/>
    <lineage>
        <taxon>Bacteria</taxon>
        <taxon>Pseudomonadati</taxon>
        <taxon>Pseudomonadota</taxon>
        <taxon>Gammaproteobacteria</taxon>
        <taxon>Lysobacterales</taxon>
        <taxon>Lysobacteraceae</taxon>
        <taxon>Luteimonas</taxon>
    </lineage>
</organism>
<dbReference type="PROSITE" id="PS51257">
    <property type="entry name" value="PROKAR_LIPOPROTEIN"/>
    <property type="match status" value="1"/>
</dbReference>
<protein>
    <submittedName>
        <fullName evidence="5">Phytase</fullName>
    </submittedName>
</protein>
<dbReference type="InterPro" id="IPR050952">
    <property type="entry name" value="TRIM-NHL_E3_ligases"/>
</dbReference>
<dbReference type="PANTHER" id="PTHR24104">
    <property type="entry name" value="E3 UBIQUITIN-PROTEIN LIGASE NHLRC1-RELATED"/>
    <property type="match status" value="1"/>
</dbReference>
<dbReference type="InterPro" id="IPR001258">
    <property type="entry name" value="NHL_repeat"/>
</dbReference>
<dbReference type="SUPFAM" id="SSF50956">
    <property type="entry name" value="Thermostable phytase (3-phytase)"/>
    <property type="match status" value="1"/>
</dbReference>
<accession>A0ABS8UFY2</accession>
<comment type="caution">
    <text evidence="5">The sequence shown here is derived from an EMBL/GenBank/DDBJ whole genome shotgun (WGS) entry which is preliminary data.</text>
</comment>
<feature type="domain" description="BPP" evidence="4">
    <location>
        <begin position="21"/>
        <end position="358"/>
    </location>
</feature>
<name>A0ABS8UFY2_9GAMM</name>
<keyword evidence="3" id="KW-0732">Signal</keyword>
<evidence type="ECO:0000256" key="3">
    <source>
        <dbReference type="SAM" id="SignalP"/>
    </source>
</evidence>
<reference evidence="5" key="2">
    <citation type="journal article" date="2022" name="Syst. Appl. Microbiol.">
        <title>Physiological and genomic characterisation of Luteimonas fraxinea sp. nov., a bacterial species associated with trees tolerant to ash dieback.</title>
        <authorList>
            <person name="Ulrich K."/>
            <person name="Becker R."/>
            <person name="Behrendt U."/>
            <person name="Kube M."/>
            <person name="Schneck V."/>
            <person name="Ulrich A."/>
        </authorList>
    </citation>
    <scope>NUCLEOTIDE SEQUENCE</scope>
    <source>
        <strain evidence="5">A1P009</strain>
    </source>
</reference>
<evidence type="ECO:0000313" key="5">
    <source>
        <dbReference type="EMBL" id="MCD9097964.1"/>
    </source>
</evidence>
<dbReference type="PANTHER" id="PTHR24104:SF25">
    <property type="entry name" value="PROTEIN LIN-41"/>
    <property type="match status" value="1"/>
</dbReference>
<evidence type="ECO:0000256" key="2">
    <source>
        <dbReference type="PROSITE-ProRule" id="PRU00504"/>
    </source>
</evidence>